<comment type="catalytic activity">
    <reaction evidence="4">
        <text>Preferential cleavage: Arg-|-Xaa, Lys-|-Xaa.</text>
        <dbReference type="EC" id="3.4.21.4"/>
    </reaction>
</comment>
<dbReference type="PANTHER" id="PTHR24271">
    <property type="entry name" value="KALLIKREIN-RELATED"/>
    <property type="match status" value="1"/>
</dbReference>
<keyword evidence="3" id="KW-1015">Disulfide bond</keyword>
<protein>
    <recommendedName>
        <fullName evidence="5">trypsin</fullName>
        <ecNumber evidence="5">3.4.21.4</ecNumber>
    </recommendedName>
</protein>
<evidence type="ECO:0000256" key="6">
    <source>
        <dbReference type="SAM" id="SignalP"/>
    </source>
</evidence>
<keyword evidence="6" id="KW-0732">Signal</keyword>
<name>A0A8C5D1E2_GOUWI</name>
<dbReference type="InterPro" id="IPR009003">
    <property type="entry name" value="Peptidase_S1_PA"/>
</dbReference>
<keyword evidence="2" id="KW-0865">Zymogen</keyword>
<dbReference type="GO" id="GO:0005576">
    <property type="term" value="C:extracellular region"/>
    <property type="evidence" value="ECO:0007669"/>
    <property type="project" value="UniProtKB-SubCell"/>
</dbReference>
<dbReference type="PANTHER" id="PTHR24271:SF87">
    <property type="entry name" value="ARGININE ESTERASE-LIKE-RELATED"/>
    <property type="match status" value="1"/>
</dbReference>
<reference evidence="8" key="3">
    <citation type="submission" date="2025-09" db="UniProtKB">
        <authorList>
            <consortium name="Ensembl"/>
        </authorList>
    </citation>
    <scope>IDENTIFICATION</scope>
</reference>
<evidence type="ECO:0000256" key="2">
    <source>
        <dbReference type="ARBA" id="ARBA00023145"/>
    </source>
</evidence>
<dbReference type="Proteomes" id="UP000694680">
    <property type="component" value="Chromosome 4"/>
</dbReference>
<evidence type="ECO:0000313" key="9">
    <source>
        <dbReference type="Proteomes" id="UP000694680"/>
    </source>
</evidence>
<dbReference type="PRINTS" id="PR00722">
    <property type="entry name" value="CHYMOTRYPSIN"/>
</dbReference>
<feature type="signal peptide" evidence="6">
    <location>
        <begin position="1"/>
        <end position="22"/>
    </location>
</feature>
<keyword evidence="9" id="KW-1185">Reference proteome</keyword>
<reference evidence="8" key="1">
    <citation type="submission" date="2020-06" db="EMBL/GenBank/DDBJ databases">
        <authorList>
            <consortium name="Wellcome Sanger Institute Data Sharing"/>
        </authorList>
    </citation>
    <scope>NUCLEOTIDE SEQUENCE [LARGE SCALE GENOMIC DNA]</scope>
</reference>
<dbReference type="PROSITE" id="PS50240">
    <property type="entry name" value="TRYPSIN_DOM"/>
    <property type="match status" value="1"/>
</dbReference>
<dbReference type="Pfam" id="PF00089">
    <property type="entry name" value="Trypsin"/>
    <property type="match status" value="2"/>
</dbReference>
<dbReference type="FunFam" id="2.40.10.10:FF:000005">
    <property type="entry name" value="Serine protease 37"/>
    <property type="match status" value="1"/>
</dbReference>
<dbReference type="AlphaFoldDB" id="A0A8C5D1E2"/>
<dbReference type="SMART" id="SM00020">
    <property type="entry name" value="Tryp_SPc"/>
    <property type="match status" value="1"/>
</dbReference>
<dbReference type="Ensembl" id="ENSGWIT00000000789.1">
    <property type="protein sequence ID" value="ENSGWIP00000000723.1"/>
    <property type="gene ID" value="ENSGWIG00000000462.1"/>
</dbReference>
<evidence type="ECO:0000259" key="7">
    <source>
        <dbReference type="PROSITE" id="PS50240"/>
    </source>
</evidence>
<feature type="chain" id="PRO_5034634011" description="trypsin" evidence="6">
    <location>
        <begin position="23"/>
        <end position="282"/>
    </location>
</feature>
<dbReference type="Gene3D" id="2.40.10.10">
    <property type="entry name" value="Trypsin-like serine proteases"/>
    <property type="match status" value="1"/>
</dbReference>
<evidence type="ECO:0000256" key="3">
    <source>
        <dbReference type="ARBA" id="ARBA00023157"/>
    </source>
</evidence>
<reference evidence="8" key="2">
    <citation type="submission" date="2025-08" db="UniProtKB">
        <authorList>
            <consortium name="Ensembl"/>
        </authorList>
    </citation>
    <scope>IDENTIFICATION</scope>
</reference>
<dbReference type="GO" id="GO:0004252">
    <property type="term" value="F:serine-type endopeptidase activity"/>
    <property type="evidence" value="ECO:0007669"/>
    <property type="project" value="UniProtKB-EC"/>
</dbReference>
<dbReference type="SUPFAM" id="SSF50494">
    <property type="entry name" value="Trypsin-like serine proteases"/>
    <property type="match status" value="1"/>
</dbReference>
<dbReference type="CDD" id="cd00190">
    <property type="entry name" value="Tryp_SPc"/>
    <property type="match status" value="1"/>
</dbReference>
<sequence length="282" mass="31296">MHNLLQCSLFLFLICFRQEGLGSEIINGHKVKNNLMPYMASVQNDKGHVCGGFLISEDFVMTAAHCDISKTLTVVLGTHNLKKVTKTMKYSTKKCKHQQYKNVSLGNDIMLLKLSKKAYLGKHQIKPVPIPSKPRNLKDHTKCKVAGWGSIKTGGGSVNELYATDVSIINQKTCRTSWENRLPANIICAGGYDSDKGFCQVFPLYGALSQKTKYNPISSQSDCDVFLQQGDSGGPLVCDKMAVGIVSFNNGRNCNYPEKPNIYTDLSKHLPWVRAILKKKTC</sequence>
<gene>
    <name evidence="8" type="primary">LOC114462006</name>
</gene>
<dbReference type="InterPro" id="IPR001314">
    <property type="entry name" value="Peptidase_S1A"/>
</dbReference>
<dbReference type="InterPro" id="IPR018114">
    <property type="entry name" value="TRYPSIN_HIS"/>
</dbReference>
<evidence type="ECO:0000313" key="8">
    <source>
        <dbReference type="Ensembl" id="ENSGWIP00000000723.1"/>
    </source>
</evidence>
<proteinExistence type="predicted"/>
<evidence type="ECO:0000256" key="5">
    <source>
        <dbReference type="ARBA" id="ARBA00038868"/>
    </source>
</evidence>
<organism evidence="8 9">
    <name type="scientific">Gouania willdenowi</name>
    <name type="common">Blunt-snouted clingfish</name>
    <name type="synonym">Lepadogaster willdenowi</name>
    <dbReference type="NCBI Taxonomy" id="441366"/>
    <lineage>
        <taxon>Eukaryota</taxon>
        <taxon>Metazoa</taxon>
        <taxon>Chordata</taxon>
        <taxon>Craniata</taxon>
        <taxon>Vertebrata</taxon>
        <taxon>Euteleostomi</taxon>
        <taxon>Actinopterygii</taxon>
        <taxon>Neopterygii</taxon>
        <taxon>Teleostei</taxon>
        <taxon>Neoteleostei</taxon>
        <taxon>Acanthomorphata</taxon>
        <taxon>Ovalentaria</taxon>
        <taxon>Blenniimorphae</taxon>
        <taxon>Blenniiformes</taxon>
        <taxon>Gobiesocoidei</taxon>
        <taxon>Gobiesocidae</taxon>
        <taxon>Gobiesocinae</taxon>
        <taxon>Gouania</taxon>
    </lineage>
</organism>
<evidence type="ECO:0000256" key="1">
    <source>
        <dbReference type="ARBA" id="ARBA00004239"/>
    </source>
</evidence>
<accession>A0A8C5D1E2</accession>
<comment type="subcellular location">
    <subcellularLocation>
        <location evidence="1">Secreted</location>
        <location evidence="1">Extracellular space</location>
    </subcellularLocation>
</comment>
<dbReference type="PROSITE" id="PS00134">
    <property type="entry name" value="TRYPSIN_HIS"/>
    <property type="match status" value="1"/>
</dbReference>
<dbReference type="InterPro" id="IPR001254">
    <property type="entry name" value="Trypsin_dom"/>
</dbReference>
<dbReference type="GO" id="GO:0006508">
    <property type="term" value="P:proteolysis"/>
    <property type="evidence" value="ECO:0007669"/>
    <property type="project" value="InterPro"/>
</dbReference>
<dbReference type="InterPro" id="IPR043504">
    <property type="entry name" value="Peptidase_S1_PA_chymotrypsin"/>
</dbReference>
<evidence type="ECO:0000256" key="4">
    <source>
        <dbReference type="ARBA" id="ARBA00036320"/>
    </source>
</evidence>
<dbReference type="EC" id="3.4.21.4" evidence="5"/>
<feature type="domain" description="Peptidase S1" evidence="7">
    <location>
        <begin position="25"/>
        <end position="278"/>
    </location>
</feature>